<accession>A0ACB8DJG7</accession>
<protein>
    <submittedName>
        <fullName evidence="1">Uncharacterized protein</fullName>
    </submittedName>
</protein>
<evidence type="ECO:0000313" key="1">
    <source>
        <dbReference type="EMBL" id="KAH7970761.1"/>
    </source>
</evidence>
<gene>
    <name evidence="1" type="ORF">HPB49_015378</name>
</gene>
<dbReference type="Proteomes" id="UP000821865">
    <property type="component" value="Chromosome 11"/>
</dbReference>
<proteinExistence type="predicted"/>
<sequence length="128" mass="13819">MSQHSSSSYGYDQRPLLVTPLSGKYQATPLANRLEDAPTNFSSDSGMVADSEDYWGTSPTLPDLLHGPVESNPVVMAVLDGEKVVNHCAKPNNENTDELAASAQQLPPTDVTLKSEGVLPCTIRRHLQ</sequence>
<evidence type="ECO:0000313" key="2">
    <source>
        <dbReference type="Proteomes" id="UP000821865"/>
    </source>
</evidence>
<comment type="caution">
    <text evidence="1">The sequence shown here is derived from an EMBL/GenBank/DDBJ whole genome shotgun (WGS) entry which is preliminary data.</text>
</comment>
<organism evidence="1 2">
    <name type="scientific">Dermacentor silvarum</name>
    <name type="common">Tick</name>
    <dbReference type="NCBI Taxonomy" id="543639"/>
    <lineage>
        <taxon>Eukaryota</taxon>
        <taxon>Metazoa</taxon>
        <taxon>Ecdysozoa</taxon>
        <taxon>Arthropoda</taxon>
        <taxon>Chelicerata</taxon>
        <taxon>Arachnida</taxon>
        <taxon>Acari</taxon>
        <taxon>Parasitiformes</taxon>
        <taxon>Ixodida</taxon>
        <taxon>Ixodoidea</taxon>
        <taxon>Ixodidae</taxon>
        <taxon>Rhipicephalinae</taxon>
        <taxon>Dermacentor</taxon>
    </lineage>
</organism>
<name>A0ACB8DJG7_DERSI</name>
<keyword evidence="2" id="KW-1185">Reference proteome</keyword>
<dbReference type="EMBL" id="CM023480">
    <property type="protein sequence ID" value="KAH7970761.1"/>
    <property type="molecule type" value="Genomic_DNA"/>
</dbReference>
<reference evidence="1" key="1">
    <citation type="submission" date="2020-05" db="EMBL/GenBank/DDBJ databases">
        <title>Large-scale comparative analyses of tick genomes elucidate their genetic diversity and vector capacities.</title>
        <authorList>
            <person name="Jia N."/>
            <person name="Wang J."/>
            <person name="Shi W."/>
            <person name="Du L."/>
            <person name="Sun Y."/>
            <person name="Zhan W."/>
            <person name="Jiang J."/>
            <person name="Wang Q."/>
            <person name="Zhang B."/>
            <person name="Ji P."/>
            <person name="Sakyi L.B."/>
            <person name="Cui X."/>
            <person name="Yuan T."/>
            <person name="Jiang B."/>
            <person name="Yang W."/>
            <person name="Lam T.T.-Y."/>
            <person name="Chang Q."/>
            <person name="Ding S."/>
            <person name="Wang X."/>
            <person name="Zhu J."/>
            <person name="Ruan X."/>
            <person name="Zhao L."/>
            <person name="Wei J."/>
            <person name="Que T."/>
            <person name="Du C."/>
            <person name="Cheng J."/>
            <person name="Dai P."/>
            <person name="Han X."/>
            <person name="Huang E."/>
            <person name="Gao Y."/>
            <person name="Liu J."/>
            <person name="Shao H."/>
            <person name="Ye R."/>
            <person name="Li L."/>
            <person name="Wei W."/>
            <person name="Wang X."/>
            <person name="Wang C."/>
            <person name="Yang T."/>
            <person name="Huo Q."/>
            <person name="Li W."/>
            <person name="Guo W."/>
            <person name="Chen H."/>
            <person name="Zhou L."/>
            <person name="Ni X."/>
            <person name="Tian J."/>
            <person name="Zhou Y."/>
            <person name="Sheng Y."/>
            <person name="Liu T."/>
            <person name="Pan Y."/>
            <person name="Xia L."/>
            <person name="Li J."/>
            <person name="Zhao F."/>
            <person name="Cao W."/>
        </authorList>
    </citation>
    <scope>NUCLEOTIDE SEQUENCE</scope>
    <source>
        <strain evidence="1">Dsil-2018</strain>
    </source>
</reference>